<dbReference type="SUPFAM" id="SSF54423">
    <property type="entry name" value="DsbC/DsbG N-terminal domain-like"/>
    <property type="match status" value="1"/>
</dbReference>
<accession>A0A2R5FDA8</accession>
<dbReference type="InterPro" id="IPR012336">
    <property type="entry name" value="Thioredoxin-like_fold"/>
</dbReference>
<evidence type="ECO:0000256" key="1">
    <source>
        <dbReference type="ARBA" id="ARBA00004418"/>
    </source>
</evidence>
<evidence type="ECO:0000256" key="3">
    <source>
        <dbReference type="ARBA" id="ARBA00022729"/>
    </source>
</evidence>
<dbReference type="GO" id="GO:0016853">
    <property type="term" value="F:isomerase activity"/>
    <property type="evidence" value="ECO:0007669"/>
    <property type="project" value="UniProtKB-KW"/>
</dbReference>
<dbReference type="RefSeq" id="WP_181376254.1">
    <property type="nucleotide sequence ID" value="NZ_BDOQ01000009.1"/>
</dbReference>
<dbReference type="Proteomes" id="UP000245081">
    <property type="component" value="Unassembled WGS sequence"/>
</dbReference>
<evidence type="ECO:0000313" key="11">
    <source>
        <dbReference type="Proteomes" id="UP000245081"/>
    </source>
</evidence>
<keyword evidence="6 7" id="KW-0676">Redox-active center</keyword>
<sequence>MKLVYPVLAALALLFTAQAYADDADTIRTNLTRNHPGAKIKSIQPSPVPGIYEVYANGQLLYVSKNAEFVFVGANLFNDETKQNLTAQRMQQLTTIDFDKLPLNNAIAVKKGDGSHKFAVFTDPDCPYCKSLEQTLENRGLTDYTAYIFLLPLEQIHPDARAKAEAIWCAKDRAAAWHGWMIEQKLPEKATCETPIDANRQLAEDLSVNGTPTIYLSDGTVAPPEALLQSLSEK</sequence>
<name>A0A2R5FDA8_9PROT</name>
<evidence type="ECO:0000256" key="6">
    <source>
        <dbReference type="ARBA" id="ARBA00023284"/>
    </source>
</evidence>
<comment type="subcellular location">
    <subcellularLocation>
        <location evidence="1 7">Periplasm</location>
    </subcellularLocation>
</comment>
<dbReference type="Gene3D" id="3.40.30.10">
    <property type="entry name" value="Glutaredoxin"/>
    <property type="match status" value="1"/>
</dbReference>
<evidence type="ECO:0000256" key="4">
    <source>
        <dbReference type="ARBA" id="ARBA00022764"/>
    </source>
</evidence>
<feature type="chain" id="PRO_5015216994" description="Thiol:disulfide interchange protein" evidence="7">
    <location>
        <begin position="22"/>
        <end position="234"/>
    </location>
</feature>
<evidence type="ECO:0000256" key="5">
    <source>
        <dbReference type="ARBA" id="ARBA00023157"/>
    </source>
</evidence>
<keyword evidence="4 7" id="KW-0574">Periplasm</keyword>
<dbReference type="InterPro" id="IPR036249">
    <property type="entry name" value="Thioredoxin-like_sf"/>
</dbReference>
<evidence type="ECO:0000256" key="2">
    <source>
        <dbReference type="ARBA" id="ARBA00009813"/>
    </source>
</evidence>
<comment type="similarity">
    <text evidence="2 7">Belongs to the thioredoxin family. DsbC subfamily.</text>
</comment>
<comment type="function">
    <text evidence="7">Required for disulfide bond formation in some periplasmic proteins. Acts by transferring its disulfide bond to other proteins and is reduced in the process.</text>
</comment>
<dbReference type="PANTHER" id="PTHR35272">
    <property type="entry name" value="THIOL:DISULFIDE INTERCHANGE PROTEIN DSBC-RELATED"/>
    <property type="match status" value="1"/>
</dbReference>
<proteinExistence type="inferred from homology"/>
<dbReference type="Pfam" id="PF10411">
    <property type="entry name" value="DsbC_N"/>
    <property type="match status" value="1"/>
</dbReference>
<keyword evidence="3 7" id="KW-0732">Signal</keyword>
<evidence type="ECO:0000313" key="10">
    <source>
        <dbReference type="EMBL" id="GBG14641.1"/>
    </source>
</evidence>
<evidence type="ECO:0000259" key="8">
    <source>
        <dbReference type="Pfam" id="PF10411"/>
    </source>
</evidence>
<dbReference type="InterPro" id="IPR051470">
    <property type="entry name" value="Thiol:disulfide_interchange"/>
</dbReference>
<dbReference type="AlphaFoldDB" id="A0A2R5FDA8"/>
<dbReference type="InterPro" id="IPR009094">
    <property type="entry name" value="DiS-bond_isomerase_DsbC/G_N_sf"/>
</dbReference>
<evidence type="ECO:0000259" key="9">
    <source>
        <dbReference type="Pfam" id="PF13098"/>
    </source>
</evidence>
<dbReference type="PANTHER" id="PTHR35272:SF3">
    <property type="entry name" value="THIOL:DISULFIDE INTERCHANGE PROTEIN DSBC"/>
    <property type="match status" value="1"/>
</dbReference>
<dbReference type="InterPro" id="IPR033954">
    <property type="entry name" value="DiS-bond_Isoase_DsbC/G"/>
</dbReference>
<protein>
    <recommendedName>
        <fullName evidence="7">Thiol:disulfide interchange protein</fullName>
    </recommendedName>
</protein>
<dbReference type="CDD" id="cd03020">
    <property type="entry name" value="DsbA_DsbC_DsbG"/>
    <property type="match status" value="1"/>
</dbReference>
<feature type="domain" description="Disulphide bond isomerase DsbC/G N-terminal" evidence="8">
    <location>
        <begin position="19"/>
        <end position="87"/>
    </location>
</feature>
<dbReference type="GO" id="GO:0042597">
    <property type="term" value="C:periplasmic space"/>
    <property type="evidence" value="ECO:0007669"/>
    <property type="project" value="UniProtKB-SubCell"/>
</dbReference>
<organism evidence="10 11">
    <name type="scientific">Novimethylophilus kurashikiensis</name>
    <dbReference type="NCBI Taxonomy" id="1825523"/>
    <lineage>
        <taxon>Bacteria</taxon>
        <taxon>Pseudomonadati</taxon>
        <taxon>Pseudomonadota</taxon>
        <taxon>Betaproteobacteria</taxon>
        <taxon>Nitrosomonadales</taxon>
        <taxon>Methylophilaceae</taxon>
        <taxon>Novimethylophilus</taxon>
    </lineage>
</organism>
<dbReference type="EMBL" id="BDOQ01000009">
    <property type="protein sequence ID" value="GBG14641.1"/>
    <property type="molecule type" value="Genomic_DNA"/>
</dbReference>
<keyword evidence="10" id="KW-0413">Isomerase</keyword>
<feature type="signal peptide" evidence="7">
    <location>
        <begin position="1"/>
        <end position="21"/>
    </location>
</feature>
<dbReference type="InterPro" id="IPR018950">
    <property type="entry name" value="DiS-bond_isomerase_DsbC/G_N"/>
</dbReference>
<dbReference type="Gene3D" id="3.10.450.70">
    <property type="entry name" value="Disulphide bond isomerase, DsbC/G, N-terminal"/>
    <property type="match status" value="1"/>
</dbReference>
<dbReference type="Pfam" id="PF13098">
    <property type="entry name" value="Thioredoxin_2"/>
    <property type="match status" value="1"/>
</dbReference>
<dbReference type="SUPFAM" id="SSF52833">
    <property type="entry name" value="Thioredoxin-like"/>
    <property type="match status" value="1"/>
</dbReference>
<gene>
    <name evidence="10" type="primary">dsbC</name>
    <name evidence="10" type="ORF">NMK_2240</name>
</gene>
<feature type="domain" description="Thioredoxin-like fold" evidence="9">
    <location>
        <begin position="111"/>
        <end position="220"/>
    </location>
</feature>
<evidence type="ECO:0000256" key="7">
    <source>
        <dbReference type="RuleBase" id="RU364038"/>
    </source>
</evidence>
<reference evidence="10 11" key="1">
    <citation type="journal article" date="2018" name="Environ. Microbiol.">
        <title>Isolation and genomic characterization of Novimethylophilus kurashikiensis gen. nov. sp. nov., a new lanthanide-dependent methylotrophic species of Methylophilaceae.</title>
        <authorList>
            <person name="Lv H."/>
            <person name="Sahin N."/>
            <person name="Tani A."/>
        </authorList>
    </citation>
    <scope>NUCLEOTIDE SEQUENCE [LARGE SCALE GENOMIC DNA]</scope>
    <source>
        <strain evidence="10 11">La2-4</strain>
    </source>
</reference>
<comment type="caution">
    <text evidence="10">The sequence shown here is derived from an EMBL/GenBank/DDBJ whole genome shotgun (WGS) entry which is preliminary data.</text>
</comment>
<keyword evidence="11" id="KW-1185">Reference proteome</keyword>
<keyword evidence="5" id="KW-1015">Disulfide bond</keyword>